<protein>
    <submittedName>
        <fullName evidence="8">Zinc finger CCCH domain-containing protein 6</fullName>
    </submittedName>
</protein>
<evidence type="ECO:0000259" key="7">
    <source>
        <dbReference type="PROSITE" id="PS50103"/>
    </source>
</evidence>
<feature type="compositionally biased region" description="Polar residues" evidence="6">
    <location>
        <begin position="262"/>
        <end position="272"/>
    </location>
</feature>
<evidence type="ECO:0000256" key="5">
    <source>
        <dbReference type="PROSITE-ProRule" id="PRU00723"/>
    </source>
</evidence>
<keyword evidence="1 5" id="KW-0479">Metal-binding</keyword>
<evidence type="ECO:0000313" key="8">
    <source>
        <dbReference type="EMBL" id="KAJ6636988.1"/>
    </source>
</evidence>
<dbReference type="InterPro" id="IPR000571">
    <property type="entry name" value="Znf_CCCH"/>
</dbReference>
<feature type="domain" description="C3H1-type" evidence="7">
    <location>
        <begin position="151"/>
        <end position="178"/>
    </location>
</feature>
<dbReference type="OrthoDB" id="411372at2759"/>
<organism evidence="8 9">
    <name type="scientific">Pseudolycoriella hygida</name>
    <dbReference type="NCBI Taxonomy" id="35572"/>
    <lineage>
        <taxon>Eukaryota</taxon>
        <taxon>Metazoa</taxon>
        <taxon>Ecdysozoa</taxon>
        <taxon>Arthropoda</taxon>
        <taxon>Hexapoda</taxon>
        <taxon>Insecta</taxon>
        <taxon>Pterygota</taxon>
        <taxon>Neoptera</taxon>
        <taxon>Endopterygota</taxon>
        <taxon>Diptera</taxon>
        <taxon>Nematocera</taxon>
        <taxon>Sciaroidea</taxon>
        <taxon>Sciaridae</taxon>
        <taxon>Pseudolycoriella</taxon>
    </lineage>
</organism>
<evidence type="ECO:0000256" key="6">
    <source>
        <dbReference type="SAM" id="MobiDB-lite"/>
    </source>
</evidence>
<dbReference type="GO" id="GO:0008270">
    <property type="term" value="F:zinc ion binding"/>
    <property type="evidence" value="ECO:0007669"/>
    <property type="project" value="UniProtKB-KW"/>
</dbReference>
<feature type="compositionally biased region" description="Basic and acidic residues" evidence="6">
    <location>
        <begin position="36"/>
        <end position="51"/>
    </location>
</feature>
<name>A0A9Q0RYH2_9DIPT</name>
<dbReference type="SUPFAM" id="SSF90229">
    <property type="entry name" value="CCCH zinc finger"/>
    <property type="match status" value="1"/>
</dbReference>
<dbReference type="InterPro" id="IPR045124">
    <property type="entry name" value="Su(sable)-like"/>
</dbReference>
<keyword evidence="3 5" id="KW-0863">Zinc-finger</keyword>
<dbReference type="EMBL" id="WJQU01000003">
    <property type="protein sequence ID" value="KAJ6636988.1"/>
    <property type="molecule type" value="Genomic_DNA"/>
</dbReference>
<evidence type="ECO:0000313" key="9">
    <source>
        <dbReference type="Proteomes" id="UP001151699"/>
    </source>
</evidence>
<feature type="compositionally biased region" description="Basic and acidic residues" evidence="6">
    <location>
        <begin position="8"/>
        <end position="19"/>
    </location>
</feature>
<evidence type="ECO:0000256" key="3">
    <source>
        <dbReference type="ARBA" id="ARBA00022771"/>
    </source>
</evidence>
<feature type="region of interest" description="Disordered" evidence="6">
    <location>
        <begin position="262"/>
        <end position="298"/>
    </location>
</feature>
<keyword evidence="9" id="KW-1185">Reference proteome</keyword>
<feature type="compositionally biased region" description="Basic residues" evidence="6">
    <location>
        <begin position="20"/>
        <end position="31"/>
    </location>
</feature>
<dbReference type="GO" id="GO:0005634">
    <property type="term" value="C:nucleus"/>
    <property type="evidence" value="ECO:0007669"/>
    <property type="project" value="TreeGrafter"/>
</dbReference>
<dbReference type="GO" id="GO:0003723">
    <property type="term" value="F:RNA binding"/>
    <property type="evidence" value="ECO:0007669"/>
    <property type="project" value="InterPro"/>
</dbReference>
<dbReference type="PROSITE" id="PS50103">
    <property type="entry name" value="ZF_C3H1"/>
    <property type="match status" value="1"/>
</dbReference>
<proteinExistence type="predicted"/>
<dbReference type="PANTHER" id="PTHR13119">
    <property type="entry name" value="ZINC FINGER CCCH DOMAIN-CONTAINING PROTEI"/>
    <property type="match status" value="1"/>
</dbReference>
<dbReference type="GO" id="GO:0045892">
    <property type="term" value="P:negative regulation of DNA-templated transcription"/>
    <property type="evidence" value="ECO:0007669"/>
    <property type="project" value="InterPro"/>
</dbReference>
<keyword evidence="4 5" id="KW-0862">Zinc</keyword>
<comment type="caution">
    <text evidence="8">The sequence shown here is derived from an EMBL/GenBank/DDBJ whole genome shotgun (WGS) entry which is preliminary data.</text>
</comment>
<evidence type="ECO:0000256" key="4">
    <source>
        <dbReference type="ARBA" id="ARBA00022833"/>
    </source>
</evidence>
<keyword evidence="2" id="KW-0677">Repeat</keyword>
<dbReference type="PANTHER" id="PTHR13119:SF12">
    <property type="entry name" value="PROTEIN SUPPRESSOR OF SABLE"/>
    <property type="match status" value="1"/>
</dbReference>
<dbReference type="InterPro" id="IPR036855">
    <property type="entry name" value="Znf_CCCH_sf"/>
</dbReference>
<sequence length="298" mass="34945">MSLSEISEMERRSTLDKSPKIRKRQKYRVRKTQTQSERKNMRKSTEPHGEEFEKITEFDVAEQLFLPDYSKDNVTTKTDELIDFPKNYNVTEYLSLNTEKKRRDYRNSKDLRKYASSELQSEFDDRVCYTLYRGQQCVDETCHFNHEFRLPKKLSLCTHWMKASCTKGDLCLYLHSEFPCRFYYLGLKHARQDSKNCRYFHGGALSKAFEKMFLESIDLSVFPNAEQMYRNRIIQLKEQKVGGTWRPKKEAESNVACEKTSAGSLMESSKSMVIQGDEPNDVEHKAEADADGFINDAM</sequence>
<dbReference type="Proteomes" id="UP001151699">
    <property type="component" value="Chromosome X"/>
</dbReference>
<evidence type="ECO:0000256" key="1">
    <source>
        <dbReference type="ARBA" id="ARBA00022723"/>
    </source>
</evidence>
<gene>
    <name evidence="8" type="primary">Zc3h6</name>
    <name evidence="8" type="ORF">Bhyg_09714</name>
</gene>
<feature type="zinc finger region" description="C3H1-type" evidence="5">
    <location>
        <begin position="151"/>
        <end position="178"/>
    </location>
</feature>
<feature type="region of interest" description="Disordered" evidence="6">
    <location>
        <begin position="1"/>
        <end position="51"/>
    </location>
</feature>
<reference evidence="8" key="1">
    <citation type="submission" date="2022-07" db="EMBL/GenBank/DDBJ databases">
        <authorList>
            <person name="Trinca V."/>
            <person name="Uliana J.V.C."/>
            <person name="Torres T.T."/>
            <person name="Ward R.J."/>
            <person name="Monesi N."/>
        </authorList>
    </citation>
    <scope>NUCLEOTIDE SEQUENCE</scope>
    <source>
        <strain evidence="8">HSMRA1968</strain>
        <tissue evidence="8">Whole embryos</tissue>
    </source>
</reference>
<dbReference type="AlphaFoldDB" id="A0A9Q0RYH2"/>
<evidence type="ECO:0000256" key="2">
    <source>
        <dbReference type="ARBA" id="ARBA00022737"/>
    </source>
</evidence>
<accession>A0A9Q0RYH2</accession>
<dbReference type="Gene3D" id="4.10.1000.10">
    <property type="entry name" value="Zinc finger, CCCH-type"/>
    <property type="match status" value="1"/>
</dbReference>